<evidence type="ECO:0000313" key="6">
    <source>
        <dbReference type="Proteomes" id="UP000570678"/>
    </source>
</evidence>
<comment type="caution">
    <text evidence="5">The sequence shown here is derived from an EMBL/GenBank/DDBJ whole genome shotgun (WGS) entry which is preliminary data.</text>
</comment>
<dbReference type="PRINTS" id="PR00420">
    <property type="entry name" value="RNGMNOXGNASE"/>
</dbReference>
<dbReference type="InterPro" id="IPR036188">
    <property type="entry name" value="FAD/NAD-bd_sf"/>
</dbReference>
<name>A0A846YGF6_9NOCA</name>
<dbReference type="RefSeq" id="WP_062978476.1">
    <property type="nucleotide sequence ID" value="NZ_JAAXOT010000008.1"/>
</dbReference>
<reference evidence="5 6" key="1">
    <citation type="submission" date="2020-04" db="EMBL/GenBank/DDBJ databases">
        <title>MicrobeNet Type strains.</title>
        <authorList>
            <person name="Nicholson A.C."/>
        </authorList>
    </citation>
    <scope>NUCLEOTIDE SEQUENCE [LARGE SCALE GENOMIC DNA]</scope>
    <source>
        <strain evidence="5 6">JCM 3332</strain>
    </source>
</reference>
<dbReference type="GO" id="GO:0071949">
    <property type="term" value="F:FAD binding"/>
    <property type="evidence" value="ECO:0007669"/>
    <property type="project" value="InterPro"/>
</dbReference>
<evidence type="ECO:0000313" key="5">
    <source>
        <dbReference type="EMBL" id="NKY58047.1"/>
    </source>
</evidence>
<keyword evidence="3" id="KW-0274">FAD</keyword>
<evidence type="ECO:0000256" key="1">
    <source>
        <dbReference type="ARBA" id="ARBA00001974"/>
    </source>
</evidence>
<dbReference type="PANTHER" id="PTHR43004">
    <property type="entry name" value="TRK SYSTEM POTASSIUM UPTAKE PROTEIN"/>
    <property type="match status" value="1"/>
</dbReference>
<evidence type="ECO:0000256" key="3">
    <source>
        <dbReference type="ARBA" id="ARBA00022827"/>
    </source>
</evidence>
<evidence type="ECO:0000259" key="4">
    <source>
        <dbReference type="Pfam" id="PF01494"/>
    </source>
</evidence>
<dbReference type="Pfam" id="PF01494">
    <property type="entry name" value="FAD_binding_3"/>
    <property type="match status" value="1"/>
</dbReference>
<keyword evidence="2" id="KW-0285">Flavoprotein</keyword>
<accession>A0A846YGF6</accession>
<dbReference type="Proteomes" id="UP000570678">
    <property type="component" value="Unassembled WGS sequence"/>
</dbReference>
<feature type="domain" description="FAD-binding" evidence="4">
    <location>
        <begin position="11"/>
        <end position="376"/>
    </location>
</feature>
<proteinExistence type="predicted"/>
<evidence type="ECO:0000256" key="2">
    <source>
        <dbReference type="ARBA" id="ARBA00022630"/>
    </source>
</evidence>
<dbReference type="AlphaFoldDB" id="A0A846YGF6"/>
<dbReference type="Gene3D" id="3.40.30.120">
    <property type="match status" value="1"/>
</dbReference>
<keyword evidence="6" id="KW-1185">Reference proteome</keyword>
<dbReference type="GO" id="GO:0016709">
    <property type="term" value="F:oxidoreductase activity, acting on paired donors, with incorporation or reduction of molecular oxygen, NAD(P)H as one donor, and incorporation of one atom of oxygen"/>
    <property type="evidence" value="ECO:0007669"/>
    <property type="project" value="UniProtKB-ARBA"/>
</dbReference>
<dbReference type="EMBL" id="JAAXOT010000008">
    <property type="protein sequence ID" value="NKY58047.1"/>
    <property type="molecule type" value="Genomic_DNA"/>
</dbReference>
<dbReference type="InterPro" id="IPR002938">
    <property type="entry name" value="FAD-bd"/>
</dbReference>
<dbReference type="SUPFAM" id="SSF51905">
    <property type="entry name" value="FAD/NAD(P)-binding domain"/>
    <property type="match status" value="1"/>
</dbReference>
<gene>
    <name evidence="5" type="ORF">HGA15_18235</name>
</gene>
<dbReference type="Gene3D" id="3.50.50.60">
    <property type="entry name" value="FAD/NAD(P)-binding domain"/>
    <property type="match status" value="2"/>
</dbReference>
<comment type="cofactor">
    <cofactor evidence="1">
        <name>FAD</name>
        <dbReference type="ChEBI" id="CHEBI:57692"/>
    </cofactor>
</comment>
<dbReference type="PROSITE" id="PS51257">
    <property type="entry name" value="PROKAR_LIPOPROTEIN"/>
    <property type="match status" value="1"/>
</dbReference>
<dbReference type="Pfam" id="PF21274">
    <property type="entry name" value="Rng_hyd_C"/>
    <property type="match status" value="1"/>
</dbReference>
<sequence length="529" mass="55788">MSENRLHEPEHDVIVAGAGPNGLMLACELALGGIRPVVLDPLPGPSDEPKANGLVGQVVRLLDMRGLYPGFAAELARLGFPVEPGTPEPASRYIFAGMSLELTEVPDNPLYGLPVPQPVLVRLLADRARDLGADIRWGHSLGEFTETDDAITATITRPGGGGYRATARILVAADGGRSPVRKKLGIMFSGITAGNHIGRLGHAEIPAELRTPDGGLEVPGAGHFHFGHNRIESGGMFVFAELIPGKPLVSVHEHNGAPVAPDAPMTFDELRDSVRRVLGADLPMRPPAGPGPHALRRIVDQNTRLADHYRKGRVLLLGDAAHVHSAIGGPGLNLGLQDAVNLGWKLAAYLRGTAPHGLLDTYESERRPVAERVIMHSLAQSALLAPGPEVTALRELFTELLGIPQVAGHIGHLLAGSDMRYDVGDSHPLAGRLVPDLVLETADGTRRVADLLHDARPLLLDLGAGIAATAGNRDDLAAVTATSSDTDATGLLVRPDGYIAWATDGSVSGLQTALDRWLGPARPAPPHIV</sequence>
<protein>
    <submittedName>
        <fullName evidence="5">FAD-dependent oxidoreductase</fullName>
    </submittedName>
</protein>
<organism evidence="5 6">
    <name type="scientific">Nocardia flavorosea</name>
    <dbReference type="NCBI Taxonomy" id="53429"/>
    <lineage>
        <taxon>Bacteria</taxon>
        <taxon>Bacillati</taxon>
        <taxon>Actinomycetota</taxon>
        <taxon>Actinomycetes</taxon>
        <taxon>Mycobacteriales</taxon>
        <taxon>Nocardiaceae</taxon>
        <taxon>Nocardia</taxon>
    </lineage>
</organism>
<dbReference type="PANTHER" id="PTHR43004:SF19">
    <property type="entry name" value="BINDING MONOOXYGENASE, PUTATIVE (JCVI)-RELATED"/>
    <property type="match status" value="1"/>
</dbReference>
<dbReference type="InterPro" id="IPR050641">
    <property type="entry name" value="RIFMO-like"/>
</dbReference>